<keyword evidence="12" id="KW-1185">Reference proteome</keyword>
<dbReference type="STRING" id="1328760.A0A165H1G3"/>
<feature type="transmembrane region" description="Helical" evidence="8">
    <location>
        <begin position="2229"/>
        <end position="2254"/>
    </location>
</feature>
<comment type="catalytic activity">
    <reaction evidence="6">
        <text>[(1-&gt;3)-alpha-D-glucosyl](n) + UDP-alpha-D-glucose = [(1-&gt;3)-alpha-D-glucosyl](n+1) + UDP + H(+)</text>
        <dbReference type="Rhea" id="RHEA:19749"/>
        <dbReference type="Rhea" id="RHEA-COMP:11150"/>
        <dbReference type="Rhea" id="RHEA-COMP:11151"/>
        <dbReference type="ChEBI" id="CHEBI:15378"/>
        <dbReference type="ChEBI" id="CHEBI:28100"/>
        <dbReference type="ChEBI" id="CHEBI:58223"/>
        <dbReference type="ChEBI" id="CHEBI:58885"/>
        <dbReference type="EC" id="2.4.1.183"/>
    </reaction>
</comment>
<keyword evidence="8" id="KW-1133">Transmembrane helix</keyword>
<reference evidence="11 12" key="1">
    <citation type="journal article" date="2016" name="Fungal Biol.">
        <title>The genome of Xylona heveae provides a window into fungal endophytism.</title>
        <authorList>
            <person name="Gazis R."/>
            <person name="Kuo A."/>
            <person name="Riley R."/>
            <person name="LaButti K."/>
            <person name="Lipzen A."/>
            <person name="Lin J."/>
            <person name="Amirebrahimi M."/>
            <person name="Hesse C.N."/>
            <person name="Spatafora J.W."/>
            <person name="Henrissat B."/>
            <person name="Hainaut M."/>
            <person name="Grigoriev I.V."/>
            <person name="Hibbett D.S."/>
        </authorList>
    </citation>
    <scope>NUCLEOTIDE SEQUENCE [LARGE SCALE GENOMIC DNA]</scope>
    <source>
        <strain evidence="11 12">TC161</strain>
    </source>
</reference>
<dbReference type="Proteomes" id="UP000076632">
    <property type="component" value="Unassembled WGS sequence"/>
</dbReference>
<feature type="domain" description="Glycosyl hydrolase family 13 catalytic" evidence="10">
    <location>
        <begin position="73"/>
        <end position="526"/>
    </location>
</feature>
<evidence type="ECO:0000313" key="12">
    <source>
        <dbReference type="Proteomes" id="UP000076632"/>
    </source>
</evidence>
<dbReference type="Pfam" id="PF26122">
    <property type="entry name" value="CBM_Mok13"/>
    <property type="match status" value="1"/>
</dbReference>
<feature type="compositionally biased region" description="Polar residues" evidence="7">
    <location>
        <begin position="1865"/>
        <end position="1881"/>
    </location>
</feature>
<keyword evidence="3" id="KW-0328">Glycosyltransferase</keyword>
<proteinExistence type="inferred from homology"/>
<feature type="transmembrane region" description="Helical" evidence="8">
    <location>
        <begin position="2342"/>
        <end position="2361"/>
    </location>
</feature>
<dbReference type="Pfam" id="PF13692">
    <property type="entry name" value="Glyco_trans_1_4"/>
    <property type="match status" value="1"/>
</dbReference>
<feature type="region of interest" description="Disordered" evidence="7">
    <location>
        <begin position="1658"/>
        <end position="1683"/>
    </location>
</feature>
<feature type="transmembrane region" description="Helical" evidence="8">
    <location>
        <begin position="2381"/>
        <end position="2405"/>
    </location>
</feature>
<dbReference type="GO" id="GO:0047657">
    <property type="term" value="F:alpha-1,3-glucan synthase activity"/>
    <property type="evidence" value="ECO:0007669"/>
    <property type="project" value="UniProtKB-EC"/>
</dbReference>
<dbReference type="CDD" id="cd11323">
    <property type="entry name" value="AmyAc_AGS"/>
    <property type="match status" value="1"/>
</dbReference>
<feature type="transmembrane region" description="Helical" evidence="8">
    <location>
        <begin position="2412"/>
        <end position="2432"/>
    </location>
</feature>
<gene>
    <name evidence="11" type="ORF">L228DRAFT_138091</name>
</gene>
<dbReference type="RefSeq" id="XP_018188419.1">
    <property type="nucleotide sequence ID" value="XM_018329150.1"/>
</dbReference>
<dbReference type="InterPro" id="IPR006047">
    <property type="entry name" value="GH13_cat_dom"/>
</dbReference>
<dbReference type="EMBL" id="KV407458">
    <property type="protein sequence ID" value="KZF22864.1"/>
    <property type="molecule type" value="Genomic_DNA"/>
</dbReference>
<dbReference type="InParanoid" id="A0A165H1G3"/>
<feature type="transmembrane region" description="Helical" evidence="8">
    <location>
        <begin position="2121"/>
        <end position="2140"/>
    </location>
</feature>
<feature type="compositionally biased region" description="Low complexity" evidence="7">
    <location>
        <begin position="1882"/>
        <end position="1900"/>
    </location>
</feature>
<keyword evidence="8" id="KW-0472">Membrane</keyword>
<evidence type="ECO:0000256" key="5">
    <source>
        <dbReference type="ARBA" id="ARBA00023316"/>
    </source>
</evidence>
<feature type="transmembrane region" description="Helical" evidence="8">
    <location>
        <begin position="2309"/>
        <end position="2333"/>
    </location>
</feature>
<name>A0A165H1G3_XYLHT</name>
<evidence type="ECO:0000313" key="11">
    <source>
        <dbReference type="EMBL" id="KZF22864.1"/>
    </source>
</evidence>
<evidence type="ECO:0000256" key="3">
    <source>
        <dbReference type="ARBA" id="ARBA00022676"/>
    </source>
</evidence>
<dbReference type="EC" id="2.4.1.183" evidence="2"/>
<dbReference type="GO" id="GO:0009277">
    <property type="term" value="C:fungal-type cell wall"/>
    <property type="evidence" value="ECO:0007669"/>
    <property type="project" value="TreeGrafter"/>
</dbReference>
<evidence type="ECO:0000256" key="2">
    <source>
        <dbReference type="ARBA" id="ARBA00012688"/>
    </source>
</evidence>
<dbReference type="SUPFAM" id="SSF53756">
    <property type="entry name" value="UDP-Glycosyltransferase/glycogen phosphorylase"/>
    <property type="match status" value="1"/>
</dbReference>
<dbReference type="OMA" id="QFQVNVW"/>
<dbReference type="SUPFAM" id="SSF51445">
    <property type="entry name" value="(Trans)glycosidases"/>
    <property type="match status" value="1"/>
</dbReference>
<feature type="transmembrane region" description="Helical" evidence="8">
    <location>
        <begin position="2095"/>
        <end position="2114"/>
    </location>
</feature>
<dbReference type="SMART" id="SM00642">
    <property type="entry name" value="Aamy"/>
    <property type="match status" value="1"/>
</dbReference>
<dbReference type="InterPro" id="IPR058654">
    <property type="entry name" value="Mok11-14/Ags1-like_TM"/>
</dbReference>
<evidence type="ECO:0000256" key="6">
    <source>
        <dbReference type="ARBA" id="ARBA00048960"/>
    </source>
</evidence>
<feature type="transmembrane region" description="Helical" evidence="8">
    <location>
        <begin position="2460"/>
        <end position="2480"/>
    </location>
</feature>
<evidence type="ECO:0000256" key="8">
    <source>
        <dbReference type="SAM" id="Phobius"/>
    </source>
</evidence>
<feature type="chain" id="PRO_5007858471" description="alpha-1,3-glucan synthase" evidence="9">
    <location>
        <begin position="28"/>
        <end position="2488"/>
    </location>
</feature>
<feature type="transmembrane region" description="Helical" evidence="8">
    <location>
        <begin position="2189"/>
        <end position="2209"/>
    </location>
</feature>
<dbReference type="Gene3D" id="3.20.20.80">
    <property type="entry name" value="Glycosidases"/>
    <property type="match status" value="1"/>
</dbReference>
<dbReference type="Pfam" id="PF26108">
    <property type="entry name" value="GH_Mok13"/>
    <property type="match status" value="1"/>
</dbReference>
<accession>A0A165H1G3</accession>
<dbReference type="Pfam" id="PF26114">
    <property type="entry name" value="Ig_2_Mok13"/>
    <property type="match status" value="1"/>
</dbReference>
<dbReference type="InterPro" id="IPR058656">
    <property type="entry name" value="Mok11-13/Ags1-like_GH"/>
</dbReference>
<feature type="transmembrane region" description="Helical" evidence="8">
    <location>
        <begin position="2277"/>
        <end position="2297"/>
    </location>
</feature>
<dbReference type="InterPro" id="IPR017853">
    <property type="entry name" value="GH"/>
</dbReference>
<feature type="compositionally biased region" description="Polar residues" evidence="7">
    <location>
        <begin position="1662"/>
        <end position="1671"/>
    </location>
</feature>
<dbReference type="PANTHER" id="PTHR47182:SF2">
    <property type="entry name" value="CELL WALL ALPHA-1,3-GLUCAN SYNTHASE AGS1"/>
    <property type="match status" value="1"/>
</dbReference>
<dbReference type="CDD" id="cd03791">
    <property type="entry name" value="GT5_Glycogen_synthase_DULL1-like"/>
    <property type="match status" value="1"/>
</dbReference>
<sequence length="2488" mass="277284">MVHLKSPKMLGTSLSILLALLIPVSHSLRYDPAYEDWNLNTNKTAIDPLDYWGEWENHTYTPSPENWRMPFYSFFLDRFVNGDPANDDINGTAWEHDLYGTQLRYGGDVDGLKASLDYLQGMGVKGIYLAGSPHINVPWENDGYSPLDLTLLDAHFGNISAWRECVADIHSRGMYVILDNTMATMGDLIGFEGYLNASTPFNYKEHNALWKYDRRYNDFSFGNSYIDKCEYPRFWGDDGFPVHKNGTEHLIGCRDSEFDQYGDIAAFGDYPEWQRQISKFAFVQDRLREWRSDVRAKIQHFSCITIMALDIDGFRMDKGLQITVDAQGDFADHLRQCAATVGKHNFYIPGEIVAGNAFGSIYIGRGKQPDMMIENMTEAITMTNSSNSSAFIRDVGKNAFDGAAFHYSVYRAMGRFLGLDGNMAAADDTPVNWVAGWEALIQTNDMLNAVTGVFDPRHMFGVTNQDVFRWPGIKNGTHRQNLGIFVITLMLPGIPTLSWGEEQAFYVLDNTANNYVFGRSPMASSQAWQDHGCYKVGSQKYWDFPLESSLEACKDDWVSLDHRDPSHPVRNIYKSMFEMRERFPALNDGFLLKQLSNQTWDIYLPGSYGTPTETGVWSVVHAQWPGVQDFSHQGHGGNQSVWLVYTNNNVPQTYTFNCSIDTLGLIAPFDPNVTVKNLFYPFEEYTLETSVQNFGLEGVKEWNGCLSAMHLDPWDYKAFVPKDKWLAPSPMLTGFTPGHDTRILSKVPRGQQDTVAIELDFSTPMDCDSVRDNMEFQSSTEDRVTAKLDRSSIKCLTVAKVEAPKWPGGIPTAWTFKANLVDVSHGIHQITIRNVTSQNSTFTNSVDHFFIRVGDSANPVVFPRTGNYSTSLFHESEDGKELVISHSAPGADKFRYSTTWGSSYSNWLDYTGGNTTIQPTAWSGTKAQRWTGEHVTVQYWSRIAGSSDHVQEGELHEDGPARRFPHLSLHGPWNEFGYDAGLPNVMKQDKDGIWNFNFMTEWPAQFQVNVWGMNPDGEPDVTAAFGDVDNDTVLDRIPPITLMEAVVNITEFPPSPHLAYRISVNDADRRYTLTPVGSRWKQLALFLLLAFIPPLTGALGVWAYLRAFYQVKFNQVGVSEKGGIVPLAVRKIIPERYLGSPAFQRFTGSSTALSEVAPATVAPVEAAGGRRTVLIATMEYDIEDWEIKIKIGGLGVMAQLMGKNLGHQDLIWVVPCAGGIDYPIDQRAEPMVVKVLGNEYIINVQYHTLRNITYVLLDAPVFRQQTKAEPYPPRMDDIDSAIYYSAWNQCIAEAIRRFPIDLYHINDYHGTVAPLYLLPDTIPVCLSLHNAEFQGLWPMRSALEVDEVSRVYNLDAEIVRRYVQFGEVFNLLHAGASYLRIHQKGFGAVGVSKKYGKRSFARYPIFWGLSKIGSLPNPDPTDVGDWNKQPANPDEVVVDAEFEASRAPLKRQAQEWAGLEQNPNAELFVFVGRWSMQKGVDLIADVFPAVLEENSNVQLICIGPVIDLYGKFAALKLDHMMKVYPNRVFSRPEFTALPPYIFSGAEFALIPSRDEPFGLVAVEFGRKGALGVGSRVGGLGQMPGWWYTIESTTTKHLIQQFKQAIHGALDSKQEVRAIMRARSAKQRFPVAQWVEDLGILQETSIKIHKKQALKPRRLALSGAQTPVSGSATPRPWAQSRTPSFFNMSSASSMYRQPWMQAPSIPTTAPQSGPSTRAGSPSREGAGAETGPQTLSLGTRVGPGHVPEGERGRRMSRLTLSRDSSVSRSAPASRAASPSDDSGLAGRQRRRLSKPNPFGDNNAVGVANGGQEAGSSRQLTAIDEHGQGSSRQRLSDGSQATAADDAASNVVDEYILTPEQARESEQSSQLASLNPASFSSRDSAAQYSPSVPQSPYVPFSPAGSMPTSPRMEDYFLSPYSRADANLSLASVVGEKKDYTLQKVEPFFTDPTGLYYKTFDKMLDNLNGKTSESNLCVEEYLVKSEKNWFSRFHDAKMGKTSVTVTPASSIFRFGRSSPAASIFNEPIDGTYGNGEEEGVDQFLLQDDYTPPTGFRKILATKFGDWPVYSFLLAFGQIIAANSYQISLLTGEIGETASKLYTVACIYLAASIIWWCVFRTLKSVYVLSLPFVFYGLAFVFLAFSPYGATMASRNWVQNVATGFYAVASASGSFFFALNFGAEGSVPVESWSFRACVIQGTQQIYVSVLWLWGAKLVKINNLGKQASTVVTYGWPRTVICLPIALLLFGVGAVLFLGLPEFYRQSPGKVPSFYSSVIRRKIILWFFVAVIIQNFFLSAPYGRNWQYFWSTKHAPTYAIVLLLLLFFIGIWAACLYLFSRLSTRHSWVLPIFAVALGAPRWCQMLWGVSNIGLYVPWAGTPVGSAVVGRILWLWLGVLDALQGVGFGMILLQTLTRFHIIFTLVSAQVLGSIATIVARACGPNKVGPGDVFPDFSAGYTDGLHKAWFWIALFFQLAICVGFFKFFRKEQLSKP</sequence>
<dbReference type="InterPro" id="IPR058657">
    <property type="entry name" value="Mok11-13/Ags1-like_Ig"/>
</dbReference>
<keyword evidence="5" id="KW-0961">Cell wall biogenesis/degradation</keyword>
<feature type="compositionally biased region" description="Low complexity" evidence="7">
    <location>
        <begin position="1760"/>
        <end position="1781"/>
    </location>
</feature>
<dbReference type="Pfam" id="PF08323">
    <property type="entry name" value="Glyco_transf_5"/>
    <property type="match status" value="1"/>
</dbReference>
<dbReference type="InterPro" id="IPR058659">
    <property type="entry name" value="Mok11-13/Ags1-like_CBM"/>
</dbReference>
<evidence type="ECO:0000256" key="4">
    <source>
        <dbReference type="ARBA" id="ARBA00022679"/>
    </source>
</evidence>
<evidence type="ECO:0000259" key="10">
    <source>
        <dbReference type="SMART" id="SM00642"/>
    </source>
</evidence>
<dbReference type="InterPro" id="IPR058655">
    <property type="entry name" value="Mok11-14/Ags1-like"/>
</dbReference>
<feature type="region of interest" description="Disordered" evidence="7">
    <location>
        <begin position="1859"/>
        <end position="1903"/>
    </location>
</feature>
<dbReference type="GeneID" id="28894287"/>
<feature type="compositionally biased region" description="Polar residues" evidence="7">
    <location>
        <begin position="1703"/>
        <end position="1718"/>
    </location>
</feature>
<dbReference type="FunFam" id="3.40.50.2000:FF:000052">
    <property type="entry name" value="Alpha-1,3-glucan synthase Ags2"/>
    <property type="match status" value="1"/>
</dbReference>
<feature type="compositionally biased region" description="Polar residues" evidence="7">
    <location>
        <begin position="1826"/>
        <end position="1840"/>
    </location>
</feature>
<keyword evidence="9" id="KW-0732">Signal</keyword>
<evidence type="ECO:0000256" key="1">
    <source>
        <dbReference type="ARBA" id="ARBA00006122"/>
    </source>
</evidence>
<dbReference type="InterPro" id="IPR058658">
    <property type="entry name" value="Mok11-13/Ags1-like_Ig_2"/>
</dbReference>
<feature type="transmembrane region" description="Helical" evidence="8">
    <location>
        <begin position="2160"/>
        <end position="2177"/>
    </location>
</feature>
<dbReference type="FunFam" id="3.20.20.80:FF:000073">
    <property type="entry name" value="Alpha-1,3-glucan synthase Ags2"/>
    <property type="match status" value="1"/>
</dbReference>
<dbReference type="InterPro" id="IPR013534">
    <property type="entry name" value="Starch_synth_cat_dom"/>
</dbReference>
<evidence type="ECO:0000256" key="7">
    <source>
        <dbReference type="SAM" id="MobiDB-lite"/>
    </source>
</evidence>
<keyword evidence="4 11" id="KW-0808">Transferase</keyword>
<dbReference type="PANTHER" id="PTHR47182">
    <property type="entry name" value="CELL WALL ALPHA-1,3-GLUCAN SYNTHASE AGS1-RELATED"/>
    <property type="match status" value="1"/>
</dbReference>
<comment type="similarity">
    <text evidence="1">Belongs to the glycosyltransferase group 1 family.</text>
</comment>
<dbReference type="Gene3D" id="3.40.50.2000">
    <property type="entry name" value="Glycogen Phosphorylase B"/>
    <property type="match status" value="2"/>
</dbReference>
<dbReference type="FunFam" id="3.40.50.2000:FF:000058">
    <property type="entry name" value="Alpha-1,3-glucan synthase Ags1"/>
    <property type="match status" value="1"/>
</dbReference>
<feature type="region of interest" description="Disordered" evidence="7">
    <location>
        <begin position="1701"/>
        <end position="1845"/>
    </location>
</feature>
<dbReference type="Pfam" id="PF26127">
    <property type="entry name" value="12TM_Mok13"/>
    <property type="match status" value="1"/>
</dbReference>
<evidence type="ECO:0000256" key="9">
    <source>
        <dbReference type="SAM" id="SignalP"/>
    </source>
</evidence>
<organism evidence="11 12">
    <name type="scientific">Xylona heveae (strain CBS 132557 / TC161)</name>
    <dbReference type="NCBI Taxonomy" id="1328760"/>
    <lineage>
        <taxon>Eukaryota</taxon>
        <taxon>Fungi</taxon>
        <taxon>Dikarya</taxon>
        <taxon>Ascomycota</taxon>
        <taxon>Pezizomycotina</taxon>
        <taxon>Xylonomycetes</taxon>
        <taxon>Xylonales</taxon>
        <taxon>Xylonaceae</taxon>
        <taxon>Xylona</taxon>
    </lineage>
</organism>
<protein>
    <recommendedName>
        <fullName evidence="2">alpha-1,3-glucan synthase</fullName>
        <ecNumber evidence="2">2.4.1.183</ecNumber>
    </recommendedName>
</protein>
<dbReference type="Pfam" id="PF00128">
    <property type="entry name" value="Alpha-amylase"/>
    <property type="match status" value="1"/>
</dbReference>
<dbReference type="GO" id="GO:0070600">
    <property type="term" value="P:fungal-type cell wall (1-&gt;3)-alpha-glucan biosynthetic process"/>
    <property type="evidence" value="ECO:0007669"/>
    <property type="project" value="TreeGrafter"/>
</dbReference>
<dbReference type="OrthoDB" id="512920at2759"/>
<dbReference type="Pfam" id="PF26111">
    <property type="entry name" value="Ig_Mok13"/>
    <property type="match status" value="1"/>
</dbReference>
<keyword evidence="8" id="KW-0812">Transmembrane</keyword>
<feature type="signal peptide" evidence="9">
    <location>
        <begin position="1"/>
        <end position="27"/>
    </location>
</feature>